<keyword evidence="1" id="KW-0240">DNA-directed RNA polymerase</keyword>
<evidence type="ECO:0000313" key="5">
    <source>
        <dbReference type="Proteomes" id="UP000192758"/>
    </source>
</evidence>
<protein>
    <recommendedName>
        <fullName evidence="3">DNA-directed RNA polymerase RBP11-like dimerisation domain-containing protein</fullName>
    </recommendedName>
</protein>
<dbReference type="GO" id="GO:0046983">
    <property type="term" value="F:protein dimerization activity"/>
    <property type="evidence" value="ECO:0007669"/>
    <property type="project" value="InterPro"/>
</dbReference>
<evidence type="ECO:0000256" key="2">
    <source>
        <dbReference type="ARBA" id="ARBA00023163"/>
    </source>
</evidence>
<dbReference type="Gene3D" id="3.30.1360.10">
    <property type="entry name" value="RNA polymerase, RBP11-like subunit"/>
    <property type="match status" value="1"/>
</dbReference>
<comment type="caution">
    <text evidence="4">The sequence shown here is derived from an EMBL/GenBank/DDBJ whole genome shotgun (WGS) entry which is preliminary data.</text>
</comment>
<name>A0A1W0E970_9MICR</name>
<dbReference type="OrthoDB" id="10248581at2759"/>
<evidence type="ECO:0000256" key="1">
    <source>
        <dbReference type="ARBA" id="ARBA00022478"/>
    </source>
</evidence>
<dbReference type="SUPFAM" id="SSF55257">
    <property type="entry name" value="RBP11-like subunits of RNA polymerase"/>
    <property type="match status" value="1"/>
</dbReference>
<sequence length="96" mass="10855">MEQINEFRKIEIFKELCGSNSIDVKLNGEGHTAASVITERLVDMTEFAAYKIAHPTDSFVTIRIKTNENPIATFKKCVKSIVYDLNDLMEQVKNGC</sequence>
<dbReference type="EMBL" id="MNPJ01000002">
    <property type="protein sequence ID" value="OQS55805.1"/>
    <property type="molecule type" value="Genomic_DNA"/>
</dbReference>
<dbReference type="VEuPathDB" id="MicrosporidiaDB:EHP00_1645"/>
<reference evidence="4 5" key="1">
    <citation type="journal article" date="2017" name="Environ. Microbiol.">
        <title>Decay of the glycolytic pathway and adaptation to intranuclear parasitism within Enterocytozoonidae microsporidia.</title>
        <authorList>
            <person name="Wiredu Boakye D."/>
            <person name="Jaroenlak P."/>
            <person name="Prachumwat A."/>
            <person name="Williams T.A."/>
            <person name="Bateman K.S."/>
            <person name="Itsathitphaisarn O."/>
            <person name="Sritunyalucksana K."/>
            <person name="Paszkiewicz K.H."/>
            <person name="Moore K.A."/>
            <person name="Stentiford G.D."/>
            <person name="Williams B.A."/>
        </authorList>
    </citation>
    <scope>NUCLEOTIDE SEQUENCE [LARGE SCALE GENOMIC DNA]</scope>
    <source>
        <strain evidence="4 5">TH1</strain>
    </source>
</reference>
<dbReference type="GO" id="GO:0055029">
    <property type="term" value="C:nuclear DNA-directed RNA polymerase complex"/>
    <property type="evidence" value="ECO:0007669"/>
    <property type="project" value="UniProtKB-ARBA"/>
</dbReference>
<gene>
    <name evidence="4" type="ORF">EHP00_1645</name>
</gene>
<keyword evidence="2" id="KW-0804">Transcription</keyword>
<dbReference type="Pfam" id="PF13656">
    <property type="entry name" value="RNA_pol_L_2"/>
    <property type="match status" value="1"/>
</dbReference>
<keyword evidence="5" id="KW-1185">Reference proteome</keyword>
<accession>A0A1W0E970</accession>
<dbReference type="Proteomes" id="UP000192758">
    <property type="component" value="Unassembled WGS sequence"/>
</dbReference>
<evidence type="ECO:0000259" key="3">
    <source>
        <dbReference type="Pfam" id="PF13656"/>
    </source>
</evidence>
<organism evidence="4 5">
    <name type="scientific">Ecytonucleospora hepatopenaei</name>
    <dbReference type="NCBI Taxonomy" id="646526"/>
    <lineage>
        <taxon>Eukaryota</taxon>
        <taxon>Fungi</taxon>
        <taxon>Fungi incertae sedis</taxon>
        <taxon>Microsporidia</taxon>
        <taxon>Enterocytozoonidae</taxon>
        <taxon>Ecytonucleospora</taxon>
    </lineage>
</organism>
<evidence type="ECO:0000313" key="4">
    <source>
        <dbReference type="EMBL" id="OQS55805.1"/>
    </source>
</evidence>
<dbReference type="InterPro" id="IPR036603">
    <property type="entry name" value="RBP11-like"/>
</dbReference>
<dbReference type="InterPro" id="IPR009025">
    <property type="entry name" value="RBP11-like_dimer"/>
</dbReference>
<dbReference type="GO" id="GO:0006351">
    <property type="term" value="P:DNA-templated transcription"/>
    <property type="evidence" value="ECO:0007669"/>
    <property type="project" value="InterPro"/>
</dbReference>
<proteinExistence type="predicted"/>
<dbReference type="AlphaFoldDB" id="A0A1W0E970"/>
<feature type="domain" description="DNA-directed RNA polymerase RBP11-like dimerisation" evidence="3">
    <location>
        <begin position="22"/>
        <end position="90"/>
    </location>
</feature>